<evidence type="ECO:0000256" key="3">
    <source>
        <dbReference type="ARBA" id="ARBA00022485"/>
    </source>
</evidence>
<keyword evidence="8" id="KW-0411">Iron-sulfur</keyword>
<organism evidence="11 12">
    <name type="scientific">Dehalogenimonas etheniformans</name>
    <dbReference type="NCBI Taxonomy" id="1536648"/>
    <lineage>
        <taxon>Bacteria</taxon>
        <taxon>Bacillati</taxon>
        <taxon>Chloroflexota</taxon>
        <taxon>Dehalococcoidia</taxon>
        <taxon>Dehalococcoidales</taxon>
        <taxon>Dehalococcoidaceae</taxon>
        <taxon>Dehalogenimonas</taxon>
    </lineage>
</organism>
<accession>A0A2P5P854</accession>
<dbReference type="EMBL" id="JQAN02000006">
    <property type="protein sequence ID" value="PPD58466.1"/>
    <property type="molecule type" value="Genomic_DNA"/>
</dbReference>
<proteinExistence type="predicted"/>
<evidence type="ECO:0000313" key="11">
    <source>
        <dbReference type="EMBL" id="PPD58466.1"/>
    </source>
</evidence>
<dbReference type="PANTHER" id="PTHR42827">
    <property type="entry name" value="IRON-SULFUR CLUSTER-BINDING PROTEIN-RELATED"/>
    <property type="match status" value="1"/>
</dbReference>
<keyword evidence="4" id="KW-0479">Metal-binding</keyword>
<dbReference type="GO" id="GO:0051539">
    <property type="term" value="F:4 iron, 4 sulfur cluster binding"/>
    <property type="evidence" value="ECO:0007669"/>
    <property type="project" value="UniProtKB-KW"/>
</dbReference>
<evidence type="ECO:0000256" key="6">
    <source>
        <dbReference type="ARBA" id="ARBA00022737"/>
    </source>
</evidence>
<dbReference type="RefSeq" id="WP_102329950.1">
    <property type="nucleotide sequence ID" value="NZ_CP058566.2"/>
</dbReference>
<dbReference type="InterPro" id="IPR028894">
    <property type="entry name" value="RDH_dom"/>
</dbReference>
<keyword evidence="9" id="KW-0472">Membrane</keyword>
<comment type="cofactor">
    <cofactor evidence="10">
        <name>corrinoid</name>
        <dbReference type="ChEBI" id="CHEBI:33913"/>
    </cofactor>
</comment>
<gene>
    <name evidence="11" type="ORF">JP09_000815</name>
</gene>
<evidence type="ECO:0000313" key="12">
    <source>
        <dbReference type="Proteomes" id="UP000235653"/>
    </source>
</evidence>
<evidence type="ECO:0000256" key="9">
    <source>
        <dbReference type="ARBA" id="ARBA00023136"/>
    </source>
</evidence>
<reference evidence="11 12" key="1">
    <citation type="journal article" date="2017" name="ISME J.">
        <title>Grape pomace compost harbors organohalide-respiring Dehalogenimonas species with novel reductive dehalogenase genes.</title>
        <authorList>
            <person name="Yang Y."/>
            <person name="Higgins S.A."/>
            <person name="Yan J."/>
            <person name="Simsir B."/>
            <person name="Chourey K."/>
            <person name="Iyer R."/>
            <person name="Hettich R.L."/>
            <person name="Baldwin B."/>
            <person name="Ogles D.M."/>
            <person name="Loffler F.E."/>
        </authorList>
    </citation>
    <scope>NUCLEOTIDE SEQUENCE [LARGE SCALE GENOMIC DNA]</scope>
    <source>
        <strain evidence="11 12">GP</strain>
    </source>
</reference>
<dbReference type="InterPro" id="IPR006311">
    <property type="entry name" value="TAT_signal"/>
</dbReference>
<dbReference type="InterPro" id="IPR019546">
    <property type="entry name" value="TAT_signal_bac_arc"/>
</dbReference>
<evidence type="ECO:0000256" key="5">
    <source>
        <dbReference type="ARBA" id="ARBA00022729"/>
    </source>
</evidence>
<name>A0A2P5P854_9CHLR</name>
<keyword evidence="12" id="KW-1185">Reference proteome</keyword>
<keyword evidence="7" id="KW-0408">Iron</keyword>
<dbReference type="AlphaFoldDB" id="A0A2P5P854"/>
<dbReference type="InterPro" id="IPR012832">
    <property type="entry name" value="RDH"/>
</dbReference>
<dbReference type="NCBIfam" id="TIGR01409">
    <property type="entry name" value="TAT_signal_seq"/>
    <property type="match status" value="1"/>
</dbReference>
<dbReference type="GO" id="GO:0046872">
    <property type="term" value="F:metal ion binding"/>
    <property type="evidence" value="ECO:0007669"/>
    <property type="project" value="UniProtKB-KW"/>
</dbReference>
<protein>
    <submittedName>
        <fullName evidence="11">Reductive dehalogenase</fullName>
    </submittedName>
</protein>
<evidence type="ECO:0000256" key="8">
    <source>
        <dbReference type="ARBA" id="ARBA00023014"/>
    </source>
</evidence>
<dbReference type="PROSITE" id="PS51379">
    <property type="entry name" value="4FE4S_FER_2"/>
    <property type="match status" value="1"/>
</dbReference>
<keyword evidence="2" id="KW-1003">Cell membrane</keyword>
<evidence type="ECO:0000256" key="4">
    <source>
        <dbReference type="ARBA" id="ARBA00022723"/>
    </source>
</evidence>
<sequence length="489" mass="53984">MSSFHSTVSRRDFMKVLGLAGAGLGGVVGAAPVFHDLDELMSSSEANPGRPWWVKQVDEPTIEIDWDMMERHAGFRQAQRAEINRIYYGDRVDKASAIGNAANKARYDANELGYRHKDRALYSGDTALNICREAGDFGWAGTNGKNVIPSQTPEQMGIPKWTGSPEEASQMMRSAIRLYGGSLVGFLDVTDHERKHVFLSHGEKDPKTARPIVYEDVDRAYETPNPNGKLVFPTKQMWEISVSTQGSNELFRRAPALSLLANRNTFPTVGVLNACTFNFLRALGYQQVAIIGNDGLYLDSGGPPAIMSGVGEASRQKLYTLTPEYGAPGRLYSIGTDLPLAPTKPIDAGMYRFCHSCHKCANFCPPGAISQEKDSSWEMPLVNGQPNIFSVKGTKAFYTDFPICRTYTNENGACMLCWGECTFTVNRGAMVHGIIKSTISTTGLFNGFFYKMAETFDYGCKEPDSWWELNLPVFGQDYNVVSSSGAYKK</sequence>
<keyword evidence="3" id="KW-0004">4Fe-4S</keyword>
<dbReference type="InterPro" id="IPR017896">
    <property type="entry name" value="4Fe4S_Fe-S-bd"/>
</dbReference>
<evidence type="ECO:0000256" key="1">
    <source>
        <dbReference type="ARBA" id="ARBA00004236"/>
    </source>
</evidence>
<dbReference type="OrthoDB" id="165532at2"/>
<comment type="subcellular location">
    <subcellularLocation>
        <location evidence="1">Cell membrane</location>
    </subcellularLocation>
</comment>
<dbReference type="Pfam" id="PF13486">
    <property type="entry name" value="Dehalogenase"/>
    <property type="match status" value="1"/>
</dbReference>
<dbReference type="InterPro" id="IPR017900">
    <property type="entry name" value="4Fe4S_Fe_S_CS"/>
</dbReference>
<evidence type="ECO:0000256" key="10">
    <source>
        <dbReference type="ARBA" id="ARBA00029374"/>
    </source>
</evidence>
<dbReference type="PROSITE" id="PS51318">
    <property type="entry name" value="TAT"/>
    <property type="match status" value="1"/>
</dbReference>
<keyword evidence="5" id="KW-0732">Signal</keyword>
<dbReference type="PROSITE" id="PS00198">
    <property type="entry name" value="4FE4S_FER_1"/>
    <property type="match status" value="1"/>
</dbReference>
<evidence type="ECO:0000256" key="7">
    <source>
        <dbReference type="ARBA" id="ARBA00023004"/>
    </source>
</evidence>
<dbReference type="PANTHER" id="PTHR42827:SF1">
    <property type="entry name" value="IRON-SULFUR CLUSTER-BINDING PROTEIN"/>
    <property type="match status" value="1"/>
</dbReference>
<keyword evidence="6" id="KW-0677">Repeat</keyword>
<evidence type="ECO:0000256" key="2">
    <source>
        <dbReference type="ARBA" id="ARBA00022475"/>
    </source>
</evidence>
<dbReference type="SUPFAM" id="SSF54862">
    <property type="entry name" value="4Fe-4S ferredoxins"/>
    <property type="match status" value="1"/>
</dbReference>
<dbReference type="GO" id="GO:0005886">
    <property type="term" value="C:plasma membrane"/>
    <property type="evidence" value="ECO:0007669"/>
    <property type="project" value="UniProtKB-SubCell"/>
</dbReference>
<dbReference type="NCBIfam" id="TIGR02486">
    <property type="entry name" value="RDH"/>
    <property type="match status" value="1"/>
</dbReference>
<comment type="caution">
    <text evidence="11">The sequence shown here is derived from an EMBL/GenBank/DDBJ whole genome shotgun (WGS) entry which is preliminary data.</text>
</comment>
<dbReference type="Proteomes" id="UP000235653">
    <property type="component" value="Unassembled WGS sequence"/>
</dbReference>